<keyword evidence="7 9" id="KW-0472">Membrane</keyword>
<dbReference type="KEGG" id="kme:H0A61_01638"/>
<comment type="subcellular location">
    <subcellularLocation>
        <location evidence="1">Cell inner membrane</location>
        <topology evidence="1">Multi-pass membrane protein</topology>
    </subcellularLocation>
</comment>
<feature type="transmembrane region" description="Helical" evidence="9">
    <location>
        <begin position="43"/>
        <end position="64"/>
    </location>
</feature>
<evidence type="ECO:0000256" key="3">
    <source>
        <dbReference type="ARBA" id="ARBA00022475"/>
    </source>
</evidence>
<organism evidence="11 12">
    <name type="scientific">Koleobacter methoxysyntrophicus</name>
    <dbReference type="NCBI Taxonomy" id="2751313"/>
    <lineage>
        <taxon>Bacteria</taxon>
        <taxon>Bacillati</taxon>
        <taxon>Bacillota</taxon>
        <taxon>Clostridia</taxon>
        <taxon>Koleobacterales</taxon>
        <taxon>Koleobacteraceae</taxon>
        <taxon>Koleobacter</taxon>
    </lineage>
</organism>
<dbReference type="RefSeq" id="WP_206706637.1">
    <property type="nucleotide sequence ID" value="NZ_CP059066.1"/>
</dbReference>
<accession>A0A8A0RPE0</accession>
<keyword evidence="2" id="KW-0813">Transport</keyword>
<evidence type="ECO:0000256" key="9">
    <source>
        <dbReference type="SAM" id="Phobius"/>
    </source>
</evidence>
<dbReference type="PANTHER" id="PTHR35011:SF2">
    <property type="entry name" value="2,3-DIKETO-L-GULONATE TRAP TRANSPORTER SMALL PERMEASE PROTEIN YIAM"/>
    <property type="match status" value="1"/>
</dbReference>
<proteinExistence type="inferred from homology"/>
<feature type="transmembrane region" description="Helical" evidence="9">
    <location>
        <begin position="85"/>
        <end position="107"/>
    </location>
</feature>
<dbReference type="EMBL" id="CP059066">
    <property type="protein sequence ID" value="QSQ09277.1"/>
    <property type="molecule type" value="Genomic_DNA"/>
</dbReference>
<evidence type="ECO:0000256" key="4">
    <source>
        <dbReference type="ARBA" id="ARBA00022519"/>
    </source>
</evidence>
<dbReference type="GO" id="GO:0022857">
    <property type="term" value="F:transmembrane transporter activity"/>
    <property type="evidence" value="ECO:0007669"/>
    <property type="project" value="TreeGrafter"/>
</dbReference>
<dbReference type="Proteomes" id="UP000662904">
    <property type="component" value="Chromosome"/>
</dbReference>
<feature type="transmembrane region" description="Helical" evidence="9">
    <location>
        <begin position="14"/>
        <end position="37"/>
    </location>
</feature>
<keyword evidence="12" id="KW-1185">Reference proteome</keyword>
<evidence type="ECO:0000313" key="12">
    <source>
        <dbReference type="Proteomes" id="UP000662904"/>
    </source>
</evidence>
<dbReference type="Pfam" id="PF04290">
    <property type="entry name" value="DctQ"/>
    <property type="match status" value="1"/>
</dbReference>
<dbReference type="PANTHER" id="PTHR35011">
    <property type="entry name" value="2,3-DIKETO-L-GULONATE TRAP TRANSPORTER SMALL PERMEASE PROTEIN YIAM"/>
    <property type="match status" value="1"/>
</dbReference>
<sequence>MKFLNWLNENLEKYIASILFMLLTGVMILNVIMRYIFKNALAWASEVVLILFIWFVWFTVSYAFKERAHIKVTAIVSLLPEKFQIALRLIVSISILIFFVIIMKTGIELLGHYSVRGKTSLLLKYPMWLFYLSAPAGVGLSILRIIQNSYKDYIELKQKSI</sequence>
<evidence type="ECO:0000256" key="8">
    <source>
        <dbReference type="ARBA" id="ARBA00038436"/>
    </source>
</evidence>
<keyword evidence="3" id="KW-1003">Cell membrane</keyword>
<keyword evidence="6 9" id="KW-1133">Transmembrane helix</keyword>
<keyword evidence="5 9" id="KW-0812">Transmembrane</keyword>
<evidence type="ECO:0000259" key="10">
    <source>
        <dbReference type="Pfam" id="PF04290"/>
    </source>
</evidence>
<feature type="transmembrane region" description="Helical" evidence="9">
    <location>
        <begin position="127"/>
        <end position="146"/>
    </location>
</feature>
<dbReference type="InterPro" id="IPR007387">
    <property type="entry name" value="TRAP_DctQ"/>
</dbReference>
<dbReference type="InterPro" id="IPR055348">
    <property type="entry name" value="DctQ"/>
</dbReference>
<comment type="similarity">
    <text evidence="8">Belongs to the TRAP transporter small permease family.</text>
</comment>
<feature type="domain" description="Tripartite ATP-independent periplasmic transporters DctQ component" evidence="10">
    <location>
        <begin position="23"/>
        <end position="151"/>
    </location>
</feature>
<reference evidence="11" key="1">
    <citation type="submission" date="2020-07" db="EMBL/GenBank/DDBJ databases">
        <title>Koleobacter methoxysyntrophicus gen. nov., sp. nov., a novel anaerobic bacterium isolated from deep subsurface oil field and proposal of Koleobacterales ord. nov. in the phylum Firmicutes.</title>
        <authorList>
            <person name="Sakamoto S."/>
            <person name="Tamaki H."/>
        </authorList>
    </citation>
    <scope>NUCLEOTIDE SEQUENCE</scope>
    <source>
        <strain evidence="11">NRmbB1</strain>
    </source>
</reference>
<name>A0A8A0RPE0_9FIRM</name>
<dbReference type="GO" id="GO:0015740">
    <property type="term" value="P:C4-dicarboxylate transport"/>
    <property type="evidence" value="ECO:0007669"/>
    <property type="project" value="TreeGrafter"/>
</dbReference>
<evidence type="ECO:0000256" key="1">
    <source>
        <dbReference type="ARBA" id="ARBA00004429"/>
    </source>
</evidence>
<evidence type="ECO:0000256" key="5">
    <source>
        <dbReference type="ARBA" id="ARBA00022692"/>
    </source>
</evidence>
<dbReference type="AlphaFoldDB" id="A0A8A0RPE0"/>
<evidence type="ECO:0000256" key="6">
    <source>
        <dbReference type="ARBA" id="ARBA00022989"/>
    </source>
</evidence>
<dbReference type="GO" id="GO:0005886">
    <property type="term" value="C:plasma membrane"/>
    <property type="evidence" value="ECO:0007669"/>
    <property type="project" value="UniProtKB-SubCell"/>
</dbReference>
<protein>
    <submittedName>
        <fullName evidence="11">Ectoine/5-hydroxyectoine TRAP transporter small permease protein UehB</fullName>
    </submittedName>
</protein>
<evidence type="ECO:0000256" key="7">
    <source>
        <dbReference type="ARBA" id="ARBA00023136"/>
    </source>
</evidence>
<keyword evidence="4" id="KW-0997">Cell inner membrane</keyword>
<evidence type="ECO:0000256" key="2">
    <source>
        <dbReference type="ARBA" id="ARBA00022448"/>
    </source>
</evidence>
<evidence type="ECO:0000313" key="11">
    <source>
        <dbReference type="EMBL" id="QSQ09277.1"/>
    </source>
</evidence>
<gene>
    <name evidence="11" type="primary">uehB_2</name>
    <name evidence="11" type="ORF">H0A61_01638</name>
</gene>